<dbReference type="Proteomes" id="UP000887568">
    <property type="component" value="Unplaced"/>
</dbReference>
<feature type="compositionally biased region" description="Polar residues" evidence="1">
    <location>
        <begin position="147"/>
        <end position="156"/>
    </location>
</feature>
<dbReference type="OMA" id="EHANNNY"/>
<accession>A0A914ADE5</accession>
<sequence length="210" mass="23083">MDGINLPKLSLVFICCLVAFTAASGIDDEQPDDRLPPLLARLMPRDADSMQQIEATTDNQIPTPAVTQPPYIVQSLTEAITLAVISGICGPSLFALIGCGIRQIRTTWDDPFAGGERPVDEAAERRKRKKQQQQQEQLGDDDEAEHANNNYRPAKTVTNNVDPLLLDRITTLDLDNIRAKPLPTAKYSNTEKNLAGRVNVGYSKTAEDIL</sequence>
<name>A0A914ADE5_PATMI</name>
<evidence type="ECO:0000256" key="2">
    <source>
        <dbReference type="SAM" id="SignalP"/>
    </source>
</evidence>
<dbReference type="AlphaFoldDB" id="A0A914ADE5"/>
<feature type="chain" id="PRO_5037320054" evidence="2">
    <location>
        <begin position="24"/>
        <end position="210"/>
    </location>
</feature>
<feature type="region of interest" description="Disordered" evidence="1">
    <location>
        <begin position="110"/>
        <end position="156"/>
    </location>
</feature>
<proteinExistence type="predicted"/>
<evidence type="ECO:0000313" key="4">
    <source>
        <dbReference type="Proteomes" id="UP000887568"/>
    </source>
</evidence>
<feature type="signal peptide" evidence="2">
    <location>
        <begin position="1"/>
        <end position="23"/>
    </location>
</feature>
<keyword evidence="2" id="KW-0732">Signal</keyword>
<dbReference type="OrthoDB" id="10430108at2759"/>
<keyword evidence="4" id="KW-1185">Reference proteome</keyword>
<organism evidence="3 4">
    <name type="scientific">Patiria miniata</name>
    <name type="common">Bat star</name>
    <name type="synonym">Asterina miniata</name>
    <dbReference type="NCBI Taxonomy" id="46514"/>
    <lineage>
        <taxon>Eukaryota</taxon>
        <taxon>Metazoa</taxon>
        <taxon>Echinodermata</taxon>
        <taxon>Eleutherozoa</taxon>
        <taxon>Asterozoa</taxon>
        <taxon>Asteroidea</taxon>
        <taxon>Valvatacea</taxon>
        <taxon>Valvatida</taxon>
        <taxon>Asterinidae</taxon>
        <taxon>Patiria</taxon>
    </lineage>
</organism>
<dbReference type="GeneID" id="119732066"/>
<dbReference type="EnsemblMetazoa" id="XM_038205436.1">
    <property type="protein sequence ID" value="XP_038061364.1"/>
    <property type="gene ID" value="LOC119732066"/>
</dbReference>
<evidence type="ECO:0000313" key="3">
    <source>
        <dbReference type="EnsemblMetazoa" id="XP_038061364.1"/>
    </source>
</evidence>
<reference evidence="3" key="1">
    <citation type="submission" date="2022-11" db="UniProtKB">
        <authorList>
            <consortium name="EnsemblMetazoa"/>
        </authorList>
    </citation>
    <scope>IDENTIFICATION</scope>
</reference>
<evidence type="ECO:0000256" key="1">
    <source>
        <dbReference type="SAM" id="MobiDB-lite"/>
    </source>
</evidence>
<dbReference type="RefSeq" id="XP_038061364.1">
    <property type="nucleotide sequence ID" value="XM_038205436.1"/>
</dbReference>
<protein>
    <submittedName>
        <fullName evidence="3">Uncharacterized protein</fullName>
    </submittedName>
</protein>